<dbReference type="RefSeq" id="WP_074224327.1">
    <property type="nucleotide sequence ID" value="NZ_FSRC01000001.1"/>
</dbReference>
<reference evidence="3" key="1">
    <citation type="submission" date="2016-11" db="EMBL/GenBank/DDBJ databases">
        <authorList>
            <person name="Varghese N."/>
            <person name="Submissions S."/>
        </authorList>
    </citation>
    <scope>NUCLEOTIDE SEQUENCE [LARGE SCALE GENOMIC DNA]</scope>
    <source>
        <strain evidence="3">DSM 15292</strain>
    </source>
</reference>
<gene>
    <name evidence="2" type="ORF">SAMN05444394_1619</name>
</gene>
<dbReference type="OrthoDB" id="838071at2"/>
<organism evidence="2 3">
    <name type="scientific">Algoriphagus halophilus</name>
    <dbReference type="NCBI Taxonomy" id="226505"/>
    <lineage>
        <taxon>Bacteria</taxon>
        <taxon>Pseudomonadati</taxon>
        <taxon>Bacteroidota</taxon>
        <taxon>Cytophagia</taxon>
        <taxon>Cytophagales</taxon>
        <taxon>Cyclobacteriaceae</taxon>
        <taxon>Algoriphagus</taxon>
    </lineage>
</organism>
<keyword evidence="1" id="KW-0472">Membrane</keyword>
<evidence type="ECO:0000313" key="3">
    <source>
        <dbReference type="Proteomes" id="UP000185221"/>
    </source>
</evidence>
<feature type="transmembrane region" description="Helical" evidence="1">
    <location>
        <begin position="9"/>
        <end position="28"/>
    </location>
</feature>
<evidence type="ECO:0000313" key="2">
    <source>
        <dbReference type="EMBL" id="SIN76888.1"/>
    </source>
</evidence>
<keyword evidence="1" id="KW-1133">Transmembrane helix</keyword>
<dbReference type="STRING" id="226505.SAMN05444394_1619"/>
<dbReference type="EMBL" id="FSRC01000001">
    <property type="protein sequence ID" value="SIN76888.1"/>
    <property type="molecule type" value="Genomic_DNA"/>
</dbReference>
<sequence length="164" mass="19081">MYYRFGKAFYFLSILFFIFYLLYFYSALPEQLSLSKGEAGNMARDLNRGTFFYGMIAVFVVMNAIVLLPPKLLETKSHRGLVRIFPVGDRFRDYYLGWFYSFGGILNVSLGLLIFYTHAINNQDDAAPEQFDFIFYIIPTLFVIWVIGLFVIMAGKFKEVQNKS</sequence>
<keyword evidence="3" id="KW-1185">Reference proteome</keyword>
<evidence type="ECO:0008006" key="4">
    <source>
        <dbReference type="Google" id="ProtNLM"/>
    </source>
</evidence>
<evidence type="ECO:0000256" key="1">
    <source>
        <dbReference type="SAM" id="Phobius"/>
    </source>
</evidence>
<protein>
    <recommendedName>
        <fullName evidence="4">DNA topoisomerase IV subunit B</fullName>
    </recommendedName>
</protein>
<keyword evidence="1" id="KW-0812">Transmembrane</keyword>
<name>A0A1N6E1H9_9BACT</name>
<proteinExistence type="predicted"/>
<feature type="transmembrane region" description="Helical" evidence="1">
    <location>
        <begin position="51"/>
        <end position="73"/>
    </location>
</feature>
<feature type="transmembrane region" description="Helical" evidence="1">
    <location>
        <begin position="133"/>
        <end position="154"/>
    </location>
</feature>
<dbReference type="Proteomes" id="UP000185221">
    <property type="component" value="Unassembled WGS sequence"/>
</dbReference>
<feature type="transmembrane region" description="Helical" evidence="1">
    <location>
        <begin position="94"/>
        <end position="121"/>
    </location>
</feature>
<accession>A0A1N6E1H9</accession>
<dbReference type="AlphaFoldDB" id="A0A1N6E1H9"/>